<reference evidence="1 2" key="1">
    <citation type="submission" date="2023-03" db="EMBL/GenBank/DDBJ databases">
        <title>Altererythrobacter sp. CAU 1644 isolated from sand.</title>
        <authorList>
            <person name="Kim W."/>
        </authorList>
    </citation>
    <scope>NUCLEOTIDE SEQUENCE [LARGE SCALE GENOMIC DNA]</scope>
    <source>
        <strain evidence="1 2">CAU 1644</strain>
    </source>
</reference>
<evidence type="ECO:0000313" key="1">
    <source>
        <dbReference type="EMBL" id="WFL78924.1"/>
    </source>
</evidence>
<dbReference type="EMBL" id="CP121106">
    <property type="protein sequence ID" value="WFL78924.1"/>
    <property type="molecule type" value="Genomic_DNA"/>
</dbReference>
<keyword evidence="2" id="KW-1185">Reference proteome</keyword>
<sequence>MTRFASHSAAFVAALFVTVASLNAIVTVPAVEAAVIVAPVLA</sequence>
<proteinExistence type="predicted"/>
<accession>A0ABY8FV95</accession>
<gene>
    <name evidence="1" type="ORF">P7228_07635</name>
</gene>
<evidence type="ECO:0000313" key="2">
    <source>
        <dbReference type="Proteomes" id="UP001215827"/>
    </source>
</evidence>
<organism evidence="1 2">
    <name type="scientific">Altererythrobacter arenosus</name>
    <dbReference type="NCBI Taxonomy" id="3032592"/>
    <lineage>
        <taxon>Bacteria</taxon>
        <taxon>Pseudomonadati</taxon>
        <taxon>Pseudomonadota</taxon>
        <taxon>Alphaproteobacteria</taxon>
        <taxon>Sphingomonadales</taxon>
        <taxon>Erythrobacteraceae</taxon>
        <taxon>Altererythrobacter</taxon>
    </lineage>
</organism>
<dbReference type="Proteomes" id="UP001215827">
    <property type="component" value="Chromosome"/>
</dbReference>
<protein>
    <submittedName>
        <fullName evidence="1">Uncharacterized protein</fullName>
    </submittedName>
</protein>
<dbReference type="RefSeq" id="WP_278017613.1">
    <property type="nucleotide sequence ID" value="NZ_CP121106.1"/>
</dbReference>
<name>A0ABY8FV95_9SPHN</name>